<dbReference type="EMBL" id="UYSL01005864">
    <property type="protein sequence ID" value="VDL67278.1"/>
    <property type="molecule type" value="Genomic_DNA"/>
</dbReference>
<gene>
    <name evidence="1" type="ORF">NBR_LOCUS3689</name>
</gene>
<dbReference type="AlphaFoldDB" id="A0A0N4XMD7"/>
<evidence type="ECO:0000313" key="2">
    <source>
        <dbReference type="Proteomes" id="UP000271162"/>
    </source>
</evidence>
<reference evidence="1 2" key="2">
    <citation type="submission" date="2018-11" db="EMBL/GenBank/DDBJ databases">
        <authorList>
            <consortium name="Pathogen Informatics"/>
        </authorList>
    </citation>
    <scope>NUCLEOTIDE SEQUENCE [LARGE SCALE GENOMIC DNA]</scope>
</reference>
<name>A0A0N4XMD7_NIPBR</name>
<evidence type="ECO:0000313" key="1">
    <source>
        <dbReference type="EMBL" id="VDL67278.1"/>
    </source>
</evidence>
<proteinExistence type="predicted"/>
<dbReference type="Proteomes" id="UP000271162">
    <property type="component" value="Unassembled WGS sequence"/>
</dbReference>
<evidence type="ECO:0000313" key="3">
    <source>
        <dbReference type="WBParaSite" id="NBR_0000368901-mRNA-1"/>
    </source>
</evidence>
<dbReference type="WBParaSite" id="NBR_0000368901-mRNA-1">
    <property type="protein sequence ID" value="NBR_0000368901-mRNA-1"/>
    <property type="gene ID" value="NBR_0000368901"/>
</dbReference>
<keyword evidence="2" id="KW-1185">Reference proteome</keyword>
<sequence>MLALDSSQLLLQDSPTLKPGEAMLHPPQLKNYEVKGIDADNLNGNTLELMLQCLCELAGNLPFAVVQLALLS</sequence>
<protein>
    <submittedName>
        <fullName evidence="3">Protein kinase domain-containing protein</fullName>
    </submittedName>
</protein>
<accession>A0A0N4XMD7</accession>
<organism evidence="3">
    <name type="scientific">Nippostrongylus brasiliensis</name>
    <name type="common">Rat hookworm</name>
    <dbReference type="NCBI Taxonomy" id="27835"/>
    <lineage>
        <taxon>Eukaryota</taxon>
        <taxon>Metazoa</taxon>
        <taxon>Ecdysozoa</taxon>
        <taxon>Nematoda</taxon>
        <taxon>Chromadorea</taxon>
        <taxon>Rhabditida</taxon>
        <taxon>Rhabditina</taxon>
        <taxon>Rhabditomorpha</taxon>
        <taxon>Strongyloidea</taxon>
        <taxon>Heligmosomidae</taxon>
        <taxon>Nippostrongylus</taxon>
    </lineage>
</organism>
<reference evidence="3" key="1">
    <citation type="submission" date="2017-02" db="UniProtKB">
        <authorList>
            <consortium name="WormBaseParasite"/>
        </authorList>
    </citation>
    <scope>IDENTIFICATION</scope>
</reference>